<organism evidence="7 8">
    <name type="scientific">Fusarium albosuccineum</name>
    <dbReference type="NCBI Taxonomy" id="1237068"/>
    <lineage>
        <taxon>Eukaryota</taxon>
        <taxon>Fungi</taxon>
        <taxon>Dikarya</taxon>
        <taxon>Ascomycota</taxon>
        <taxon>Pezizomycotina</taxon>
        <taxon>Sordariomycetes</taxon>
        <taxon>Hypocreomycetidae</taxon>
        <taxon>Hypocreales</taxon>
        <taxon>Nectriaceae</taxon>
        <taxon>Fusarium</taxon>
        <taxon>Fusarium decemcellulare species complex</taxon>
    </lineage>
</organism>
<dbReference type="PANTHER" id="PTHR15549:SF26">
    <property type="entry name" value="AXIAL BUDDING PATTERN PROTEIN 2-RELATED"/>
    <property type="match status" value="1"/>
</dbReference>
<reference evidence="7 8" key="1">
    <citation type="submission" date="2020-01" db="EMBL/GenBank/DDBJ databases">
        <title>Identification and distribution of gene clusters putatively required for synthesis of sphingolipid metabolism inhibitors in phylogenetically diverse species of the filamentous fungus Fusarium.</title>
        <authorList>
            <person name="Kim H.-S."/>
            <person name="Busman M."/>
            <person name="Brown D.W."/>
            <person name="Divon H."/>
            <person name="Uhlig S."/>
            <person name="Proctor R.H."/>
        </authorList>
    </citation>
    <scope>NUCLEOTIDE SEQUENCE [LARGE SCALE GENOMIC DNA]</scope>
    <source>
        <strain evidence="7 8">NRRL 20459</strain>
    </source>
</reference>
<feature type="transmembrane region" description="Helical" evidence="6">
    <location>
        <begin position="89"/>
        <end position="111"/>
    </location>
</feature>
<evidence type="ECO:0000313" key="7">
    <source>
        <dbReference type="EMBL" id="KAF4469098.1"/>
    </source>
</evidence>
<feature type="compositionally biased region" description="Low complexity" evidence="5">
    <location>
        <begin position="61"/>
        <end position="83"/>
    </location>
</feature>
<feature type="region of interest" description="Disordered" evidence="5">
    <location>
        <begin position="115"/>
        <end position="155"/>
    </location>
</feature>
<comment type="caution">
    <text evidence="7">The sequence shown here is derived from an EMBL/GenBank/DDBJ whole genome shotgun (WGS) entry which is preliminary data.</text>
</comment>
<keyword evidence="8" id="KW-1185">Reference proteome</keyword>
<keyword evidence="2 6" id="KW-0812">Transmembrane</keyword>
<gene>
    <name evidence="7" type="ORF">FALBO_4010</name>
</gene>
<dbReference type="GO" id="GO:0016020">
    <property type="term" value="C:membrane"/>
    <property type="evidence" value="ECO:0007669"/>
    <property type="project" value="UniProtKB-SubCell"/>
</dbReference>
<keyword evidence="4 6" id="KW-0472">Membrane</keyword>
<evidence type="ECO:0000256" key="4">
    <source>
        <dbReference type="ARBA" id="ARBA00023136"/>
    </source>
</evidence>
<evidence type="ECO:0000256" key="6">
    <source>
        <dbReference type="SAM" id="Phobius"/>
    </source>
</evidence>
<dbReference type="GO" id="GO:0071944">
    <property type="term" value="C:cell periphery"/>
    <property type="evidence" value="ECO:0007669"/>
    <property type="project" value="UniProtKB-ARBA"/>
</dbReference>
<feature type="compositionally biased region" description="Low complexity" evidence="5">
    <location>
        <begin position="10"/>
        <end position="49"/>
    </location>
</feature>
<evidence type="ECO:0000256" key="2">
    <source>
        <dbReference type="ARBA" id="ARBA00022692"/>
    </source>
</evidence>
<evidence type="ECO:0000256" key="1">
    <source>
        <dbReference type="ARBA" id="ARBA00004167"/>
    </source>
</evidence>
<evidence type="ECO:0000313" key="8">
    <source>
        <dbReference type="Proteomes" id="UP000554235"/>
    </source>
</evidence>
<comment type="subcellular location">
    <subcellularLocation>
        <location evidence="1">Membrane</location>
        <topology evidence="1">Single-pass membrane protein</topology>
    </subcellularLocation>
</comment>
<sequence length="230" mass="23577">MPESISVEFSNSTKAAKTDSSSASSTSTDSSSASNTSTDSSSASSTSTDSDSDSKSDDSDSGSSNSSGGGSSNSSNNHKTSNDGLKTGLGAGLGAGLPAFAGIIGAILFLMRRKKNQPAAPTAQVHQPPVGPNPPTFQAQPQYGQPGANYAYAPHQQAYPPNHAELGAVKPIEENEAVEAGSTPVAPPVYELPPGHYQPHPELMGSTPPPVHELPPNHQQYPPPQAQHPQ</sequence>
<feature type="region of interest" description="Disordered" evidence="5">
    <location>
        <begin position="1"/>
        <end position="92"/>
    </location>
</feature>
<dbReference type="Proteomes" id="UP000554235">
    <property type="component" value="Unassembled WGS sequence"/>
</dbReference>
<accession>A0A8H4PFH1</accession>
<keyword evidence="3 6" id="KW-1133">Transmembrane helix</keyword>
<dbReference type="InterPro" id="IPR051694">
    <property type="entry name" value="Immunoregulatory_rcpt-like"/>
</dbReference>
<dbReference type="EMBL" id="JAADYS010000518">
    <property type="protein sequence ID" value="KAF4469098.1"/>
    <property type="molecule type" value="Genomic_DNA"/>
</dbReference>
<proteinExistence type="predicted"/>
<evidence type="ECO:0000256" key="3">
    <source>
        <dbReference type="ARBA" id="ARBA00022989"/>
    </source>
</evidence>
<dbReference type="PANTHER" id="PTHR15549">
    <property type="entry name" value="PAIRED IMMUNOGLOBULIN-LIKE TYPE 2 RECEPTOR"/>
    <property type="match status" value="1"/>
</dbReference>
<dbReference type="AlphaFoldDB" id="A0A8H4PFH1"/>
<feature type="region of interest" description="Disordered" evidence="5">
    <location>
        <begin position="170"/>
        <end position="230"/>
    </location>
</feature>
<protein>
    <submittedName>
        <fullName evidence="7">Uncharacterized protein</fullName>
    </submittedName>
</protein>
<evidence type="ECO:0000256" key="5">
    <source>
        <dbReference type="SAM" id="MobiDB-lite"/>
    </source>
</evidence>
<name>A0A8H4PFH1_9HYPO</name>
<feature type="compositionally biased region" description="Pro residues" evidence="5">
    <location>
        <begin position="221"/>
        <end position="230"/>
    </location>
</feature>